<keyword evidence="3" id="KW-1185">Reference proteome</keyword>
<evidence type="ECO:0000313" key="2">
    <source>
        <dbReference type="Ensembl" id="ENSHCOP00000021600.1"/>
    </source>
</evidence>
<dbReference type="InterPro" id="IPR019464">
    <property type="entry name" value="ELL_N"/>
</dbReference>
<proteinExistence type="predicted"/>
<protein>
    <recommendedName>
        <fullName evidence="1">RNA polymerase II elongation factor ELL N-terminal domain-containing protein</fullName>
    </recommendedName>
</protein>
<evidence type="ECO:0000259" key="1">
    <source>
        <dbReference type="Pfam" id="PF10390"/>
    </source>
</evidence>
<dbReference type="AlphaFoldDB" id="A0A3Q2YRW1"/>
<dbReference type="Pfam" id="PF10390">
    <property type="entry name" value="ELL"/>
    <property type="match status" value="1"/>
</dbReference>
<name>A0A3Q2YRW1_HIPCM</name>
<reference evidence="2" key="2">
    <citation type="submission" date="2025-09" db="UniProtKB">
        <authorList>
            <consortium name="Ensembl"/>
        </authorList>
    </citation>
    <scope>IDENTIFICATION</scope>
</reference>
<dbReference type="GO" id="GO:0006368">
    <property type="term" value="P:transcription elongation by RNA polymerase II"/>
    <property type="evidence" value="ECO:0007669"/>
    <property type="project" value="InterPro"/>
</dbReference>
<evidence type="ECO:0000313" key="3">
    <source>
        <dbReference type="Proteomes" id="UP000264820"/>
    </source>
</evidence>
<reference evidence="2" key="1">
    <citation type="submission" date="2025-08" db="UniProtKB">
        <authorList>
            <consortium name="Ensembl"/>
        </authorList>
    </citation>
    <scope>IDENTIFICATION</scope>
</reference>
<organism evidence="2 3">
    <name type="scientific">Hippocampus comes</name>
    <name type="common">Tiger tail seahorse</name>
    <dbReference type="NCBI Taxonomy" id="109280"/>
    <lineage>
        <taxon>Eukaryota</taxon>
        <taxon>Metazoa</taxon>
        <taxon>Chordata</taxon>
        <taxon>Craniata</taxon>
        <taxon>Vertebrata</taxon>
        <taxon>Euteleostomi</taxon>
        <taxon>Actinopterygii</taxon>
        <taxon>Neopterygii</taxon>
        <taxon>Teleostei</taxon>
        <taxon>Neoteleostei</taxon>
        <taxon>Acanthomorphata</taxon>
        <taxon>Syngnathiaria</taxon>
        <taxon>Syngnathiformes</taxon>
        <taxon>Syngnathoidei</taxon>
        <taxon>Syngnathidae</taxon>
        <taxon>Hippocampus</taxon>
    </lineage>
</organism>
<accession>A0A3Q2YRW1</accession>
<dbReference type="Ensembl" id="ENSHCOT00000003201.1">
    <property type="protein sequence ID" value="ENSHCOP00000021600.1"/>
    <property type="gene ID" value="ENSHCOG00000008561.1"/>
</dbReference>
<sequence>MLEENRGYGLSGGSLANVSVFHLKLTDSAATAISKLHQDKVIEIEFRVT</sequence>
<feature type="domain" description="RNA polymerase II elongation factor ELL N-terminal" evidence="1">
    <location>
        <begin position="4"/>
        <end position="38"/>
    </location>
</feature>
<dbReference type="Proteomes" id="UP000264820">
    <property type="component" value="Unplaced"/>
</dbReference>
<dbReference type="GO" id="GO:0008023">
    <property type="term" value="C:transcription elongation factor complex"/>
    <property type="evidence" value="ECO:0007669"/>
    <property type="project" value="InterPro"/>
</dbReference>